<dbReference type="InterPro" id="IPR016181">
    <property type="entry name" value="Acyl_CoA_acyltransferase"/>
</dbReference>
<protein>
    <submittedName>
        <fullName evidence="2">Ribosomal protein S18 acetylase RimI-like enzyme</fullName>
    </submittedName>
</protein>
<gene>
    <name evidence="2" type="ORF">CLV36_11225</name>
</gene>
<keyword evidence="3" id="KW-1185">Reference proteome</keyword>
<dbReference type="EMBL" id="PVTZ01000012">
    <property type="protein sequence ID" value="PRZ12629.1"/>
    <property type="molecule type" value="Genomic_DNA"/>
</dbReference>
<dbReference type="InterPro" id="IPR000182">
    <property type="entry name" value="GNAT_dom"/>
</dbReference>
<proteinExistence type="predicted"/>
<sequence>MVIRLLRETDAEAYRDVRLRALQESPEAFGSSYEEETQWTVAQFAEKLAVTPERWMLGAFDGKGKLVGVIGWYRGARLKIRHKSHIVAVYVEPEHRGKGIAKQLLSQAIDRVRTETDIEQRAESGRGLCRFMPYGFAYRKISVSKSGSGASMERRLNRFFLEFSKSLCHVSQLGQQ</sequence>
<comment type="caution">
    <text evidence="2">The sequence shown here is derived from an EMBL/GenBank/DDBJ whole genome shotgun (WGS) entry which is preliminary data.</text>
</comment>
<dbReference type="CDD" id="cd04301">
    <property type="entry name" value="NAT_SF"/>
    <property type="match status" value="1"/>
</dbReference>
<accession>A0ABX5EL22</accession>
<dbReference type="SUPFAM" id="SSF55729">
    <property type="entry name" value="Acyl-CoA N-acyltransferases (Nat)"/>
    <property type="match status" value="1"/>
</dbReference>
<dbReference type="PROSITE" id="PS51186">
    <property type="entry name" value="GNAT"/>
    <property type="match status" value="1"/>
</dbReference>
<dbReference type="RefSeq" id="WP_106342982.1">
    <property type="nucleotide sequence ID" value="NZ_PVTZ01000012.1"/>
</dbReference>
<dbReference type="Proteomes" id="UP000238836">
    <property type="component" value="Unassembled WGS sequence"/>
</dbReference>
<evidence type="ECO:0000259" key="1">
    <source>
        <dbReference type="PROSITE" id="PS51186"/>
    </source>
</evidence>
<dbReference type="Pfam" id="PF00583">
    <property type="entry name" value="Acetyltransf_1"/>
    <property type="match status" value="1"/>
</dbReference>
<feature type="domain" description="N-acetyltransferase" evidence="1">
    <location>
        <begin position="1"/>
        <end position="157"/>
    </location>
</feature>
<evidence type="ECO:0000313" key="3">
    <source>
        <dbReference type="Proteomes" id="UP000238836"/>
    </source>
</evidence>
<organism evidence="2 3">
    <name type="scientific">Laceyella sediminis</name>
    <dbReference type="NCBI Taxonomy" id="573074"/>
    <lineage>
        <taxon>Bacteria</taxon>
        <taxon>Bacillati</taxon>
        <taxon>Bacillota</taxon>
        <taxon>Bacilli</taxon>
        <taxon>Bacillales</taxon>
        <taxon>Thermoactinomycetaceae</taxon>
        <taxon>Laceyella</taxon>
    </lineage>
</organism>
<reference evidence="2 3" key="1">
    <citation type="submission" date="2018-03" db="EMBL/GenBank/DDBJ databases">
        <title>Genomic Encyclopedia of Archaeal and Bacterial Type Strains, Phase II (KMG-II): from individual species to whole genera.</title>
        <authorList>
            <person name="Goeker M."/>
        </authorList>
    </citation>
    <scope>NUCLEOTIDE SEQUENCE [LARGE SCALE GENOMIC DNA]</scope>
    <source>
        <strain evidence="2 3">RHA1</strain>
    </source>
</reference>
<dbReference type="Gene3D" id="3.40.630.30">
    <property type="match status" value="1"/>
</dbReference>
<evidence type="ECO:0000313" key="2">
    <source>
        <dbReference type="EMBL" id="PRZ12629.1"/>
    </source>
</evidence>
<name>A0ABX5EL22_9BACL</name>